<keyword evidence="4" id="KW-1185">Reference proteome</keyword>
<evidence type="ECO:0000313" key="3">
    <source>
        <dbReference type="EMBL" id="GGG05401.1"/>
    </source>
</evidence>
<feature type="compositionally biased region" description="Basic and acidic residues" evidence="1">
    <location>
        <begin position="1"/>
        <end position="15"/>
    </location>
</feature>
<dbReference type="AlphaFoldDB" id="A0A917FVT4"/>
<feature type="domain" description="SAV-6107-like HEPN" evidence="2">
    <location>
        <begin position="40"/>
        <end position="135"/>
    </location>
</feature>
<feature type="region of interest" description="Disordered" evidence="1">
    <location>
        <begin position="1"/>
        <end position="24"/>
    </location>
</feature>
<dbReference type="Pfam" id="PF18726">
    <property type="entry name" value="HEPN_SAV_6107"/>
    <property type="match status" value="1"/>
</dbReference>
<accession>A0A917FVT4</accession>
<evidence type="ECO:0000256" key="1">
    <source>
        <dbReference type="SAM" id="MobiDB-lite"/>
    </source>
</evidence>
<dbReference type="EMBL" id="BMCU01000002">
    <property type="protein sequence ID" value="GGG05401.1"/>
    <property type="molecule type" value="Genomic_DNA"/>
</dbReference>
<proteinExistence type="predicted"/>
<protein>
    <recommendedName>
        <fullName evidence="2">SAV-6107-like HEPN domain-containing protein</fullName>
    </recommendedName>
</protein>
<dbReference type="Proteomes" id="UP000654257">
    <property type="component" value="Unassembled WGS sequence"/>
</dbReference>
<gene>
    <name evidence="3" type="ORF">GCM10007304_19400</name>
</gene>
<dbReference type="InterPro" id="IPR040891">
    <property type="entry name" value="HEPN_SAV_6107"/>
</dbReference>
<name>A0A917FVT4_9NOCA</name>
<sequence length="150" mass="15979">MRQEEAARGVDRRFGSSDGPPLSPQARVLLRRADALLEEAAGATDPAERFLAAYIAALRGAGALLAAVDPAPKRGRSRSAWVRIGSSAPDLAEWSAYFAGWSSVRASVEAGSVDRMTADDADGFFVQVGRFLHAVDDRVHRSEIPVSISA</sequence>
<reference evidence="3" key="2">
    <citation type="submission" date="2020-09" db="EMBL/GenBank/DDBJ databases">
        <authorList>
            <person name="Sun Q."/>
            <person name="Sedlacek I."/>
        </authorList>
    </citation>
    <scope>NUCLEOTIDE SEQUENCE</scope>
    <source>
        <strain evidence="3">CCM 7905</strain>
    </source>
</reference>
<reference evidence="3" key="1">
    <citation type="journal article" date="2014" name="Int. J. Syst. Evol. Microbiol.">
        <title>Complete genome sequence of Corynebacterium casei LMG S-19264T (=DSM 44701T), isolated from a smear-ripened cheese.</title>
        <authorList>
            <consortium name="US DOE Joint Genome Institute (JGI-PGF)"/>
            <person name="Walter F."/>
            <person name="Albersmeier A."/>
            <person name="Kalinowski J."/>
            <person name="Ruckert C."/>
        </authorList>
    </citation>
    <scope>NUCLEOTIDE SEQUENCE</scope>
    <source>
        <strain evidence="3">CCM 7905</strain>
    </source>
</reference>
<evidence type="ECO:0000259" key="2">
    <source>
        <dbReference type="Pfam" id="PF18726"/>
    </source>
</evidence>
<organism evidence="3 4">
    <name type="scientific">Rhodococcoides trifolii</name>
    <dbReference type="NCBI Taxonomy" id="908250"/>
    <lineage>
        <taxon>Bacteria</taxon>
        <taxon>Bacillati</taxon>
        <taxon>Actinomycetota</taxon>
        <taxon>Actinomycetes</taxon>
        <taxon>Mycobacteriales</taxon>
        <taxon>Nocardiaceae</taxon>
        <taxon>Rhodococcoides</taxon>
    </lineage>
</organism>
<comment type="caution">
    <text evidence="3">The sequence shown here is derived from an EMBL/GenBank/DDBJ whole genome shotgun (WGS) entry which is preliminary data.</text>
</comment>
<evidence type="ECO:0000313" key="4">
    <source>
        <dbReference type="Proteomes" id="UP000654257"/>
    </source>
</evidence>